<organism evidence="3 4">
    <name type="scientific">Allokutzneria oryzae</name>
    <dbReference type="NCBI Taxonomy" id="1378989"/>
    <lineage>
        <taxon>Bacteria</taxon>
        <taxon>Bacillati</taxon>
        <taxon>Actinomycetota</taxon>
        <taxon>Actinomycetes</taxon>
        <taxon>Pseudonocardiales</taxon>
        <taxon>Pseudonocardiaceae</taxon>
        <taxon>Allokutzneria</taxon>
    </lineage>
</organism>
<evidence type="ECO:0000256" key="2">
    <source>
        <dbReference type="SAM" id="SignalP"/>
    </source>
</evidence>
<dbReference type="RefSeq" id="WP_377855448.1">
    <property type="nucleotide sequence ID" value="NZ_JBHLZU010000018.1"/>
</dbReference>
<feature type="transmembrane region" description="Helical" evidence="1">
    <location>
        <begin position="385"/>
        <end position="405"/>
    </location>
</feature>
<keyword evidence="1" id="KW-0812">Transmembrane</keyword>
<protein>
    <submittedName>
        <fullName evidence="3">Uncharacterized protein</fullName>
    </submittedName>
</protein>
<evidence type="ECO:0000256" key="1">
    <source>
        <dbReference type="SAM" id="Phobius"/>
    </source>
</evidence>
<keyword evidence="1" id="KW-0472">Membrane</keyword>
<accession>A0ABV6A227</accession>
<reference evidence="3 4" key="1">
    <citation type="submission" date="2024-09" db="EMBL/GenBank/DDBJ databases">
        <authorList>
            <person name="Sun Q."/>
            <person name="Mori K."/>
        </authorList>
    </citation>
    <scope>NUCLEOTIDE SEQUENCE [LARGE SCALE GENOMIC DNA]</scope>
    <source>
        <strain evidence="3 4">TBRC 7907</strain>
    </source>
</reference>
<dbReference type="Proteomes" id="UP001589693">
    <property type="component" value="Unassembled WGS sequence"/>
</dbReference>
<comment type="caution">
    <text evidence="3">The sequence shown here is derived from an EMBL/GenBank/DDBJ whole genome shotgun (WGS) entry which is preliminary data.</text>
</comment>
<name>A0ABV6A227_9PSEU</name>
<feature type="signal peptide" evidence="2">
    <location>
        <begin position="1"/>
        <end position="20"/>
    </location>
</feature>
<evidence type="ECO:0000313" key="3">
    <source>
        <dbReference type="EMBL" id="MFB9906705.1"/>
    </source>
</evidence>
<evidence type="ECO:0000313" key="4">
    <source>
        <dbReference type="Proteomes" id="UP001589693"/>
    </source>
</evidence>
<dbReference type="EMBL" id="JBHLZU010000018">
    <property type="protein sequence ID" value="MFB9906705.1"/>
    <property type="molecule type" value="Genomic_DNA"/>
</dbReference>
<keyword evidence="2" id="KW-0732">Signal</keyword>
<proteinExistence type="predicted"/>
<gene>
    <name evidence="3" type="ORF">ACFFQA_22455</name>
</gene>
<feature type="chain" id="PRO_5045965699" evidence="2">
    <location>
        <begin position="21"/>
        <end position="422"/>
    </location>
</feature>
<sequence>MRIRHLLLAALVAVTSFSLAAPTAIAAPVPSYNGTHSGSATLFDPRSQPAHFGYDPALAVSPAELAQSAPDAAATFTTTISADRAATFYDGAPESTAVGFLRVLDGEAVSHKTPLATPDHDGDPMLFTRYVNGASSMFCVNNQFNRGGRFVFEEGVHCADPLDAPGHEEPAEDVASLRYTVQLRQDNTYTARVDAVDVAGQVVEDYEPQGQLPYTFTGVLPGEPTTKYVPFVRLRPGALTGGAWKYQVAGSDLTTTRPMPTARIGQVDCAAGPATSVEVGNATGTAIARYRVLVNGQVMRAGLLPPGGAERVLVPLTDGMLDTVQVRNGNDRTVSEAQLRVHCEIDIAPTTARPTTSEAPVHAVAKPPDARAEFTGTPGGGFGPWMSVAMLAVLAGIALLVLNLWHRSRRVVSRAAAHSRRC</sequence>
<keyword evidence="4" id="KW-1185">Reference proteome</keyword>
<keyword evidence="1" id="KW-1133">Transmembrane helix</keyword>